<dbReference type="Pfam" id="PF00488">
    <property type="entry name" value="MutS_V"/>
    <property type="match status" value="1"/>
</dbReference>
<evidence type="ECO:0000256" key="1">
    <source>
        <dbReference type="ARBA" id="ARBA00006271"/>
    </source>
</evidence>
<dbReference type="KEGG" id="dpp:DICPUDRAFT_88710"/>
<dbReference type="VEuPathDB" id="AmoebaDB:DICPUDRAFT_88710"/>
<dbReference type="GO" id="GO:0051026">
    <property type="term" value="P:chiasma assembly"/>
    <property type="evidence" value="ECO:0000318"/>
    <property type="project" value="GO_Central"/>
</dbReference>
<dbReference type="RefSeq" id="XP_003289889.1">
    <property type="nucleotide sequence ID" value="XM_003289841.1"/>
</dbReference>
<proteinExistence type="inferred from homology"/>
<dbReference type="GO" id="GO:0005524">
    <property type="term" value="F:ATP binding"/>
    <property type="evidence" value="ECO:0007669"/>
    <property type="project" value="UniProtKB-KW"/>
</dbReference>
<protein>
    <recommendedName>
        <fullName evidence="5">DNA mismatch repair proteins mutS family domain-containing protein</fullName>
    </recommendedName>
</protein>
<reference evidence="7" key="1">
    <citation type="journal article" date="2011" name="Genome Biol.">
        <title>Comparative genomics of the social amoebae Dictyostelium discoideum and Dictyostelium purpureum.</title>
        <authorList>
            <consortium name="US DOE Joint Genome Institute (JGI-PGF)"/>
            <person name="Sucgang R."/>
            <person name="Kuo A."/>
            <person name="Tian X."/>
            <person name="Salerno W."/>
            <person name="Parikh A."/>
            <person name="Feasley C.L."/>
            <person name="Dalin E."/>
            <person name="Tu H."/>
            <person name="Huang E."/>
            <person name="Barry K."/>
            <person name="Lindquist E."/>
            <person name="Shapiro H."/>
            <person name="Bruce D."/>
            <person name="Schmutz J."/>
            <person name="Salamov A."/>
            <person name="Fey P."/>
            <person name="Gaudet P."/>
            <person name="Anjard C."/>
            <person name="Babu M.M."/>
            <person name="Basu S."/>
            <person name="Bushmanova Y."/>
            <person name="van der Wel H."/>
            <person name="Katoh-Kurasawa M."/>
            <person name="Dinh C."/>
            <person name="Coutinho P.M."/>
            <person name="Saito T."/>
            <person name="Elias M."/>
            <person name="Schaap P."/>
            <person name="Kay R.R."/>
            <person name="Henrissat B."/>
            <person name="Eichinger L."/>
            <person name="Rivero F."/>
            <person name="Putnam N.H."/>
            <person name="West C.M."/>
            <person name="Loomis W.F."/>
            <person name="Chisholm R.L."/>
            <person name="Shaulsky G."/>
            <person name="Strassmann J.E."/>
            <person name="Queller D.C."/>
            <person name="Kuspa A."/>
            <person name="Grigoriev I.V."/>
        </authorList>
    </citation>
    <scope>NUCLEOTIDE SEQUENCE [LARGE SCALE GENOMIC DNA]</scope>
    <source>
        <strain evidence="7">QSDP1</strain>
    </source>
</reference>
<gene>
    <name evidence="6" type="ORF">DICPUDRAFT_88710</name>
</gene>
<keyword evidence="2" id="KW-0547">Nucleotide-binding</keyword>
<evidence type="ECO:0000256" key="4">
    <source>
        <dbReference type="ARBA" id="ARBA00023125"/>
    </source>
</evidence>
<sequence length="846" mass="98293">MDNDKAIGWIDNEVPPPTLLVSPINNRINNGDNGESNQQRNEIILSVFYQDLKIGIAYYNRLESNIYLCQSWEDDNFSCLHLIKQQTNPKVIIIPSRMPQRFVDSIQRNSNCFGPENINSDEEKKNELVTDFYFARFSDFTYESSKNRLLNIKLSTCNSNNSLVKLKFLQNIIDFDNIEMIRAIGGLLSYLSKHVLLDEFDSLENLLINEICPIPLDQYLLLENNDLYSLQIFSNKNHPSFYSKGNSKEGLSLFALFDKTKTSMGKKLLKTWFMRPSRNRNIIEERQSLIEYFSLQENQSIKSELQDYLKNIKDLRIIINRIFSSQNPLKDFISIYKTFHFFVKIKLLINSKNPTLPFLKNVKDLYPNELVNIYQKFENIFCFDQDDRVSIKEGFNDKLDHLRNVYLSMDQILTQHGKQERVKLQNISWVSSFHLVYYPQLGCLICIPVDNTLSISKQINIPTLKFTFKTTNYLYFQNEKTKELDDFFGDIHNDILDIHSKIERDFIDEIIANGKSIIDIINFSSQLDCVLSLSSAIKSYDLVRPTISSEVQVIDIKDGRHLIQEQVTDNFIPNDTINHSNKPIIIVSGPNQSGKSIYIKQVALIVFLAQIGSFVPASKATISIFDKIYTRITSRESNSVSESSFMIDCKQISLMTRFSTNKSLFIIDEYGKGTNPLDGISLLYGFIVFLLSKETTTKTFICTHFYEFFELLANSKELLEKVLFNTMDYLLPNNNQNNQHFQIDNLEKIFYKSNEFIPFYKLKEGVSNSSFGMICAKNAGISSDIIERAYEIMEHQKQFKTIECSKFKPIPLNQNQIEKYNNLLDFFEQFDPNKDNIQHLFNILNK</sequence>
<dbReference type="GO" id="GO:0003690">
    <property type="term" value="F:double-stranded DNA binding"/>
    <property type="evidence" value="ECO:0000318"/>
    <property type="project" value="GO_Central"/>
</dbReference>
<dbReference type="GO" id="GO:0005634">
    <property type="term" value="C:nucleus"/>
    <property type="evidence" value="ECO:0000318"/>
    <property type="project" value="GO_Central"/>
</dbReference>
<dbReference type="GO" id="GO:0140664">
    <property type="term" value="F:ATP-dependent DNA damage sensor activity"/>
    <property type="evidence" value="ECO:0007669"/>
    <property type="project" value="InterPro"/>
</dbReference>
<dbReference type="SUPFAM" id="SSF52540">
    <property type="entry name" value="P-loop containing nucleoside triphosphate hydrolases"/>
    <property type="match status" value="1"/>
</dbReference>
<dbReference type="FunCoup" id="F0ZR50">
    <property type="interactions" value="149"/>
</dbReference>
<evidence type="ECO:0000256" key="3">
    <source>
        <dbReference type="ARBA" id="ARBA00022840"/>
    </source>
</evidence>
<evidence type="ECO:0000256" key="2">
    <source>
        <dbReference type="ARBA" id="ARBA00022741"/>
    </source>
</evidence>
<keyword evidence="7" id="KW-1185">Reference proteome</keyword>
<dbReference type="Gene3D" id="3.40.50.300">
    <property type="entry name" value="P-loop containing nucleotide triphosphate hydrolases"/>
    <property type="match status" value="1"/>
</dbReference>
<dbReference type="SMART" id="SM00534">
    <property type="entry name" value="MUTSac"/>
    <property type="match status" value="1"/>
</dbReference>
<dbReference type="InterPro" id="IPR045076">
    <property type="entry name" value="MutS"/>
</dbReference>
<dbReference type="Gene3D" id="1.10.1420.10">
    <property type="match status" value="1"/>
</dbReference>
<dbReference type="PANTHER" id="PTHR11361">
    <property type="entry name" value="DNA MISMATCH REPAIR PROTEIN MUTS FAMILY MEMBER"/>
    <property type="match status" value="1"/>
</dbReference>
<dbReference type="Gene3D" id="3.30.420.110">
    <property type="entry name" value="MutS, connector domain"/>
    <property type="match status" value="1"/>
</dbReference>
<dbReference type="EMBL" id="GL871135">
    <property type="protein sequence ID" value="EGC33574.1"/>
    <property type="molecule type" value="Genomic_DNA"/>
</dbReference>
<dbReference type="InterPro" id="IPR036678">
    <property type="entry name" value="MutS_con_dom_sf"/>
</dbReference>
<dbReference type="PROSITE" id="PS00486">
    <property type="entry name" value="DNA_MISMATCH_REPAIR_2"/>
    <property type="match status" value="1"/>
</dbReference>
<dbReference type="AlphaFoldDB" id="F0ZR50"/>
<dbReference type="OMA" id="CSVYFMP"/>
<dbReference type="InterPro" id="IPR000432">
    <property type="entry name" value="DNA_mismatch_repair_MutS_C"/>
</dbReference>
<dbReference type="PIRSF" id="PIRSF037677">
    <property type="entry name" value="DNA_mis_repair_Msh6"/>
    <property type="match status" value="1"/>
</dbReference>
<comment type="similarity">
    <text evidence="1">Belongs to the DNA mismatch repair MutS family.</text>
</comment>
<organism evidence="6 7">
    <name type="scientific">Dictyostelium purpureum</name>
    <name type="common">Slime mold</name>
    <dbReference type="NCBI Taxonomy" id="5786"/>
    <lineage>
        <taxon>Eukaryota</taxon>
        <taxon>Amoebozoa</taxon>
        <taxon>Evosea</taxon>
        <taxon>Eumycetozoa</taxon>
        <taxon>Dictyostelia</taxon>
        <taxon>Dictyosteliales</taxon>
        <taxon>Dictyosteliaceae</taxon>
        <taxon>Dictyostelium</taxon>
    </lineage>
</organism>
<dbReference type="InterPro" id="IPR017261">
    <property type="entry name" value="DNA_mismatch_repair_MutS/MSH"/>
</dbReference>
<dbReference type="InterPro" id="IPR007696">
    <property type="entry name" value="DNA_mismatch_repair_MutS_core"/>
</dbReference>
<evidence type="ECO:0000313" key="7">
    <source>
        <dbReference type="Proteomes" id="UP000001064"/>
    </source>
</evidence>
<dbReference type="Pfam" id="PF05192">
    <property type="entry name" value="MutS_III"/>
    <property type="match status" value="1"/>
</dbReference>
<evidence type="ECO:0000259" key="5">
    <source>
        <dbReference type="PROSITE" id="PS00486"/>
    </source>
</evidence>
<feature type="domain" description="DNA mismatch repair proteins mutS family" evidence="5">
    <location>
        <begin position="663"/>
        <end position="679"/>
    </location>
</feature>
<dbReference type="FunFam" id="3.40.50.300:FF:002844">
    <property type="entry name" value="DNA mismatch repair protein"/>
    <property type="match status" value="1"/>
</dbReference>
<dbReference type="GO" id="GO:0030983">
    <property type="term" value="F:mismatched DNA binding"/>
    <property type="evidence" value="ECO:0007669"/>
    <property type="project" value="InterPro"/>
</dbReference>
<keyword evidence="3" id="KW-0067">ATP-binding</keyword>
<dbReference type="InParanoid" id="F0ZR50"/>
<dbReference type="FunFam" id="1.10.1420.10:FF:000099">
    <property type="entry name" value="DNA mismatch repair protein"/>
    <property type="match status" value="1"/>
</dbReference>
<dbReference type="GeneID" id="10504257"/>
<dbReference type="PANTHER" id="PTHR11361:SF20">
    <property type="entry name" value="MUTS PROTEIN HOMOLOG 5"/>
    <property type="match status" value="1"/>
</dbReference>
<dbReference type="SUPFAM" id="SSF48334">
    <property type="entry name" value="DNA repair protein MutS, domain III"/>
    <property type="match status" value="1"/>
</dbReference>
<name>F0ZR50_DICPU</name>
<dbReference type="eggNOG" id="KOG0221">
    <property type="taxonomic scope" value="Eukaryota"/>
</dbReference>
<dbReference type="SMART" id="SM00533">
    <property type="entry name" value="MUTSd"/>
    <property type="match status" value="1"/>
</dbReference>
<dbReference type="Proteomes" id="UP000001064">
    <property type="component" value="Unassembled WGS sequence"/>
</dbReference>
<evidence type="ECO:0000313" key="6">
    <source>
        <dbReference type="EMBL" id="EGC33574.1"/>
    </source>
</evidence>
<dbReference type="InterPro" id="IPR027417">
    <property type="entry name" value="P-loop_NTPase"/>
</dbReference>
<accession>F0ZR50</accession>
<keyword evidence="4" id="KW-0238">DNA-binding</keyword>
<dbReference type="OrthoDB" id="29596at2759"/>
<dbReference type="STRING" id="5786.F0ZR50"/>
<dbReference type="GO" id="GO:0006298">
    <property type="term" value="P:mismatch repair"/>
    <property type="evidence" value="ECO:0007669"/>
    <property type="project" value="InterPro"/>
</dbReference>
<dbReference type="InterPro" id="IPR036187">
    <property type="entry name" value="DNA_mismatch_repair_MutS_sf"/>
</dbReference>